<evidence type="ECO:0000313" key="6">
    <source>
        <dbReference type="Proteomes" id="UP001157069"/>
    </source>
</evidence>
<sequence length="245" mass="24934">MRLAEGAEAIRSDLPSSSTRLVEVPLEAGDAQGSGIARLSSLRAVRERMSHELGTANSPAIVIGGDCAVSAAAIAHVATDDLAVVWFDAHPDLNTPSTSPSGAFAGMVLASLVEDGTVDATRVVVAGAREWDAPEVDFAAEKGVTSLTVAQLADAEAVAEAVAATGARRVYVHIDLDVLDPPEFLGLLEPIPFGVGTSQLVAVVKALVARLPLAGATIASFAPESAASAVDDAPTILRLIAALRG</sequence>
<gene>
    <name evidence="5" type="ORF">GCM10025869_26660</name>
</gene>
<keyword evidence="3" id="KW-0464">Manganese</keyword>
<dbReference type="EMBL" id="BSVA01000001">
    <property type="protein sequence ID" value="GMA92137.1"/>
    <property type="molecule type" value="Genomic_DNA"/>
</dbReference>
<dbReference type="SUPFAM" id="SSF52768">
    <property type="entry name" value="Arginase/deacetylase"/>
    <property type="match status" value="1"/>
</dbReference>
<dbReference type="Pfam" id="PF00491">
    <property type="entry name" value="Arginase"/>
    <property type="match status" value="1"/>
</dbReference>
<comment type="similarity">
    <text evidence="4">Belongs to the arginase family.</text>
</comment>
<evidence type="ECO:0000256" key="1">
    <source>
        <dbReference type="ARBA" id="ARBA00022723"/>
    </source>
</evidence>
<dbReference type="InterPro" id="IPR006035">
    <property type="entry name" value="Ureohydrolase"/>
</dbReference>
<evidence type="ECO:0000256" key="2">
    <source>
        <dbReference type="ARBA" id="ARBA00022801"/>
    </source>
</evidence>
<protein>
    <recommendedName>
        <fullName evidence="7">Arginase</fullName>
    </recommendedName>
</protein>
<keyword evidence="1" id="KW-0479">Metal-binding</keyword>
<dbReference type="PROSITE" id="PS51409">
    <property type="entry name" value="ARGINASE_2"/>
    <property type="match status" value="1"/>
</dbReference>
<keyword evidence="6" id="KW-1185">Reference proteome</keyword>
<dbReference type="InterPro" id="IPR023696">
    <property type="entry name" value="Ureohydrolase_dom_sf"/>
</dbReference>
<dbReference type="CDD" id="cd09999">
    <property type="entry name" value="Arginase-like_1"/>
    <property type="match status" value="1"/>
</dbReference>
<evidence type="ECO:0000256" key="3">
    <source>
        <dbReference type="ARBA" id="ARBA00023211"/>
    </source>
</evidence>
<proteinExistence type="inferred from homology"/>
<organism evidence="5 6">
    <name type="scientific">Homoserinibacter gongjuensis</name>
    <dbReference type="NCBI Taxonomy" id="1162968"/>
    <lineage>
        <taxon>Bacteria</taxon>
        <taxon>Bacillati</taxon>
        <taxon>Actinomycetota</taxon>
        <taxon>Actinomycetes</taxon>
        <taxon>Micrococcales</taxon>
        <taxon>Microbacteriaceae</taxon>
        <taxon>Homoserinibacter</taxon>
    </lineage>
</organism>
<evidence type="ECO:0000256" key="4">
    <source>
        <dbReference type="PROSITE-ProRule" id="PRU00742"/>
    </source>
</evidence>
<dbReference type="Gene3D" id="3.40.800.10">
    <property type="entry name" value="Ureohydrolase domain"/>
    <property type="match status" value="1"/>
</dbReference>
<evidence type="ECO:0000313" key="5">
    <source>
        <dbReference type="EMBL" id="GMA92137.1"/>
    </source>
</evidence>
<dbReference type="Proteomes" id="UP001157069">
    <property type="component" value="Unassembled WGS sequence"/>
</dbReference>
<accession>A0ABQ6JWQ4</accession>
<comment type="caution">
    <text evidence="5">The sequence shown here is derived from an EMBL/GenBank/DDBJ whole genome shotgun (WGS) entry which is preliminary data.</text>
</comment>
<reference evidence="6" key="1">
    <citation type="journal article" date="2019" name="Int. J. Syst. Evol. Microbiol.">
        <title>The Global Catalogue of Microorganisms (GCM) 10K type strain sequencing project: providing services to taxonomists for standard genome sequencing and annotation.</title>
        <authorList>
            <consortium name="The Broad Institute Genomics Platform"/>
            <consortium name="The Broad Institute Genome Sequencing Center for Infectious Disease"/>
            <person name="Wu L."/>
            <person name="Ma J."/>
        </authorList>
    </citation>
    <scope>NUCLEOTIDE SEQUENCE [LARGE SCALE GENOMIC DNA]</scope>
    <source>
        <strain evidence="6">NBRC 108755</strain>
    </source>
</reference>
<keyword evidence="2" id="KW-0378">Hydrolase</keyword>
<dbReference type="PIRSF" id="PIRSF036979">
    <property type="entry name" value="Arginase"/>
    <property type="match status" value="1"/>
</dbReference>
<dbReference type="PANTHER" id="PTHR43782">
    <property type="entry name" value="ARGINASE"/>
    <property type="match status" value="1"/>
</dbReference>
<evidence type="ECO:0008006" key="7">
    <source>
        <dbReference type="Google" id="ProtNLM"/>
    </source>
</evidence>
<dbReference type="PANTHER" id="PTHR43782:SF3">
    <property type="entry name" value="ARGINASE"/>
    <property type="match status" value="1"/>
</dbReference>
<name>A0ABQ6JWQ4_9MICO</name>